<evidence type="ECO:0000256" key="4">
    <source>
        <dbReference type="SAM" id="SignalP"/>
    </source>
</evidence>
<dbReference type="AlphaFoldDB" id="A0A8C4QKP8"/>
<dbReference type="SUPFAM" id="SSF56436">
    <property type="entry name" value="C-type lectin-like"/>
    <property type="match status" value="1"/>
</dbReference>
<dbReference type="Ensembl" id="ENSEBUT00000017544.1">
    <property type="protein sequence ID" value="ENSEBUP00000016969.1"/>
    <property type="gene ID" value="ENSEBUG00000010627.1"/>
</dbReference>
<dbReference type="Proteomes" id="UP000694388">
    <property type="component" value="Unplaced"/>
</dbReference>
<feature type="domain" description="Link" evidence="5">
    <location>
        <begin position="31"/>
        <end position="116"/>
    </location>
</feature>
<feature type="transmembrane region" description="Helical" evidence="3">
    <location>
        <begin position="142"/>
        <end position="167"/>
    </location>
</feature>
<dbReference type="InterPro" id="IPR016186">
    <property type="entry name" value="C-type_lectin-like/link_sf"/>
</dbReference>
<organism evidence="6 7">
    <name type="scientific">Eptatretus burgeri</name>
    <name type="common">Inshore hagfish</name>
    <dbReference type="NCBI Taxonomy" id="7764"/>
    <lineage>
        <taxon>Eukaryota</taxon>
        <taxon>Metazoa</taxon>
        <taxon>Chordata</taxon>
        <taxon>Craniata</taxon>
        <taxon>Vertebrata</taxon>
        <taxon>Cyclostomata</taxon>
        <taxon>Myxini</taxon>
        <taxon>Myxiniformes</taxon>
        <taxon>Myxinidae</taxon>
        <taxon>Eptatretinae</taxon>
        <taxon>Eptatretus</taxon>
    </lineage>
</organism>
<keyword evidence="3" id="KW-0472">Membrane</keyword>
<reference evidence="6" key="1">
    <citation type="submission" date="2025-08" db="UniProtKB">
        <authorList>
            <consortium name="Ensembl"/>
        </authorList>
    </citation>
    <scope>IDENTIFICATION</scope>
</reference>
<proteinExistence type="predicted"/>
<evidence type="ECO:0000256" key="2">
    <source>
        <dbReference type="PROSITE-ProRule" id="PRU00323"/>
    </source>
</evidence>
<dbReference type="InterPro" id="IPR000538">
    <property type="entry name" value="Link_dom"/>
</dbReference>
<sequence length="209" mass="22803">MICVVLFVMLTGTLMSSATMNLARSWCQGNGVFYLLNTSASMSYSTAQQVCNDEGVNLATPTQLQKAQNDSNFNVCWIGWLDGNINTKQQVAYSEDCKFNSTYDSSQPLFGAFCYNASAVNISISCRPNSMPTFGVQPYKGVLIGVVTGCAVGISLLLLAIIVYACLYYQKQKDEVDSAWHSNTLISPYLSVVRHWDSTDPLPIGAPSN</sequence>
<evidence type="ECO:0000256" key="1">
    <source>
        <dbReference type="ARBA" id="ARBA00023157"/>
    </source>
</evidence>
<evidence type="ECO:0000313" key="7">
    <source>
        <dbReference type="Proteomes" id="UP000694388"/>
    </source>
</evidence>
<dbReference type="GO" id="GO:0005540">
    <property type="term" value="F:hyaluronic acid binding"/>
    <property type="evidence" value="ECO:0007669"/>
    <property type="project" value="InterPro"/>
</dbReference>
<feature type="signal peptide" evidence="4">
    <location>
        <begin position="1"/>
        <end position="18"/>
    </location>
</feature>
<protein>
    <recommendedName>
        <fullName evidence="5">Link domain-containing protein</fullName>
    </recommendedName>
</protein>
<evidence type="ECO:0000259" key="5">
    <source>
        <dbReference type="PROSITE" id="PS50963"/>
    </source>
</evidence>
<dbReference type="SMART" id="SM00445">
    <property type="entry name" value="LINK"/>
    <property type="match status" value="1"/>
</dbReference>
<dbReference type="InterPro" id="IPR016187">
    <property type="entry name" value="CTDL_fold"/>
</dbReference>
<keyword evidence="7" id="KW-1185">Reference proteome</keyword>
<feature type="disulfide bond" evidence="2">
    <location>
        <begin position="76"/>
        <end position="97"/>
    </location>
</feature>
<feature type="chain" id="PRO_5034197689" description="Link domain-containing protein" evidence="4">
    <location>
        <begin position="19"/>
        <end position="209"/>
    </location>
</feature>
<dbReference type="Gene3D" id="3.10.100.10">
    <property type="entry name" value="Mannose-Binding Protein A, subunit A"/>
    <property type="match status" value="1"/>
</dbReference>
<evidence type="ECO:0000256" key="3">
    <source>
        <dbReference type="SAM" id="Phobius"/>
    </source>
</evidence>
<dbReference type="PROSITE" id="PS50963">
    <property type="entry name" value="LINK_2"/>
    <property type="match status" value="1"/>
</dbReference>
<comment type="caution">
    <text evidence="2">Lacks conserved residue(s) required for the propagation of feature annotation.</text>
</comment>
<evidence type="ECO:0000313" key="6">
    <source>
        <dbReference type="Ensembl" id="ENSEBUP00000016969.1"/>
    </source>
</evidence>
<keyword evidence="4" id="KW-0732">Signal</keyword>
<keyword evidence="3" id="KW-1133">Transmembrane helix</keyword>
<keyword evidence="3" id="KW-0812">Transmembrane</keyword>
<keyword evidence="1 2" id="KW-1015">Disulfide bond</keyword>
<dbReference type="GO" id="GO:0007155">
    <property type="term" value="P:cell adhesion"/>
    <property type="evidence" value="ECO:0007669"/>
    <property type="project" value="InterPro"/>
</dbReference>
<reference evidence="6" key="2">
    <citation type="submission" date="2025-09" db="UniProtKB">
        <authorList>
            <consortium name="Ensembl"/>
        </authorList>
    </citation>
    <scope>IDENTIFICATION</scope>
</reference>
<accession>A0A8C4QKP8</accession>
<name>A0A8C4QKP8_EPTBU</name>
<dbReference type="Pfam" id="PF00193">
    <property type="entry name" value="Xlink"/>
    <property type="match status" value="1"/>
</dbReference>